<sequence length="171" mass="20180">MIYNLKMKKSHVGWLFFIFVILYFTSDYWLPSKIDTIYKSEFESDQGSFVITIANPPLTKKDMLSFWSENKKYILDEVNGLDEGESILFVKNEFENKSKEEAVQFCLLEQKNDEEPCVSYSDRLFIAERENINRVKSYRLTFSDYYGASSCAIYERDDGEKEYNNDCTDVK</sequence>
<name>C4L7C9_TOLAT</name>
<dbReference type="HOGENOM" id="CLU_1562189_0_0_6"/>
<keyword evidence="1" id="KW-1133">Transmembrane helix</keyword>
<keyword evidence="3" id="KW-1185">Reference proteome</keyword>
<dbReference type="AlphaFoldDB" id="C4L7C9"/>
<organism evidence="2 3">
    <name type="scientific">Tolumonas auensis (strain DSM 9187 / NBRC 110442 / TA 4)</name>
    <dbReference type="NCBI Taxonomy" id="595494"/>
    <lineage>
        <taxon>Bacteria</taxon>
        <taxon>Pseudomonadati</taxon>
        <taxon>Pseudomonadota</taxon>
        <taxon>Gammaproteobacteria</taxon>
        <taxon>Aeromonadales</taxon>
        <taxon>Aeromonadaceae</taxon>
        <taxon>Tolumonas</taxon>
    </lineage>
</organism>
<reference evidence="3" key="1">
    <citation type="submission" date="2009-05" db="EMBL/GenBank/DDBJ databases">
        <title>Complete sequence of Tolumonas auensis DSM 9187.</title>
        <authorList>
            <consortium name="US DOE Joint Genome Institute"/>
            <person name="Lucas S."/>
            <person name="Copeland A."/>
            <person name="Lapidus A."/>
            <person name="Glavina del Rio T."/>
            <person name="Tice H."/>
            <person name="Bruce D."/>
            <person name="Goodwin L."/>
            <person name="Pitluck S."/>
            <person name="Chertkov O."/>
            <person name="Brettin T."/>
            <person name="Detter J.C."/>
            <person name="Han C."/>
            <person name="Larimer F."/>
            <person name="Land M."/>
            <person name="Hauser L."/>
            <person name="Kyrpides N."/>
            <person name="Mikhailova N."/>
            <person name="Spring S."/>
            <person name="Beller H."/>
        </authorList>
    </citation>
    <scope>NUCLEOTIDE SEQUENCE [LARGE SCALE GENOMIC DNA]</scope>
    <source>
        <strain evidence="3">DSM 9187 / TA4</strain>
    </source>
</reference>
<keyword evidence="1" id="KW-0812">Transmembrane</keyword>
<proteinExistence type="predicted"/>
<gene>
    <name evidence="2" type="ordered locus">Tola_0075</name>
</gene>
<reference evidence="2 3" key="2">
    <citation type="journal article" date="2011" name="Stand. Genomic Sci.">
        <title>Complete genome sequence of Tolumonas auensis type strain (TA 4).</title>
        <authorList>
            <person name="Chertkov O."/>
            <person name="Copeland A."/>
            <person name="Lucas S."/>
            <person name="Lapidus A."/>
            <person name="Berry K.W."/>
            <person name="Detter J.C."/>
            <person name="Del Rio T.G."/>
            <person name="Hammon N."/>
            <person name="Dalin E."/>
            <person name="Tice H."/>
            <person name="Pitluck S."/>
            <person name="Richardson P."/>
            <person name="Bruce D."/>
            <person name="Goodwin L."/>
            <person name="Han C."/>
            <person name="Tapia R."/>
            <person name="Saunders E."/>
            <person name="Schmutz J."/>
            <person name="Brettin T."/>
            <person name="Larimer F."/>
            <person name="Land M."/>
            <person name="Hauser L."/>
            <person name="Spring S."/>
            <person name="Rohde M."/>
            <person name="Kyrpides N.C."/>
            <person name="Ivanova N."/>
            <person name="Goker M."/>
            <person name="Beller H.R."/>
            <person name="Klenk H.P."/>
            <person name="Woyke T."/>
        </authorList>
    </citation>
    <scope>NUCLEOTIDE SEQUENCE [LARGE SCALE GENOMIC DNA]</scope>
    <source>
        <strain evidence="3">DSM 9187 / TA4</strain>
    </source>
</reference>
<evidence type="ECO:0000313" key="2">
    <source>
        <dbReference type="EMBL" id="ACQ91705.1"/>
    </source>
</evidence>
<accession>C4L7C9</accession>
<evidence type="ECO:0000256" key="1">
    <source>
        <dbReference type="SAM" id="Phobius"/>
    </source>
</evidence>
<dbReference type="STRING" id="595494.Tola_0075"/>
<dbReference type="KEGG" id="tau:Tola_0075"/>
<dbReference type="EMBL" id="CP001616">
    <property type="protein sequence ID" value="ACQ91705.1"/>
    <property type="molecule type" value="Genomic_DNA"/>
</dbReference>
<dbReference type="Proteomes" id="UP000009073">
    <property type="component" value="Chromosome"/>
</dbReference>
<protein>
    <submittedName>
        <fullName evidence="2">Uncharacterized protein</fullName>
    </submittedName>
</protein>
<feature type="transmembrane region" description="Helical" evidence="1">
    <location>
        <begin position="12"/>
        <end position="30"/>
    </location>
</feature>
<evidence type="ECO:0000313" key="3">
    <source>
        <dbReference type="Proteomes" id="UP000009073"/>
    </source>
</evidence>
<keyword evidence="1" id="KW-0472">Membrane</keyword>